<reference evidence="1 2" key="1">
    <citation type="journal article" date="2014" name="Nat. Genet.">
        <title>Genome and transcriptome of the porcine whipworm Trichuris suis.</title>
        <authorList>
            <person name="Jex A.R."/>
            <person name="Nejsum P."/>
            <person name="Schwarz E.M."/>
            <person name="Hu L."/>
            <person name="Young N.D."/>
            <person name="Hall R.S."/>
            <person name="Korhonen P.K."/>
            <person name="Liao S."/>
            <person name="Thamsborg S."/>
            <person name="Xia J."/>
            <person name="Xu P."/>
            <person name="Wang S."/>
            <person name="Scheerlinck J.P."/>
            <person name="Hofmann A."/>
            <person name="Sternberg P.W."/>
            <person name="Wang J."/>
            <person name="Gasser R.B."/>
        </authorList>
    </citation>
    <scope>NUCLEOTIDE SEQUENCE [LARGE SCALE GENOMIC DNA]</scope>
    <source>
        <strain evidence="1">DCEP-RM93M</strain>
    </source>
</reference>
<dbReference type="Proteomes" id="UP000030764">
    <property type="component" value="Unassembled WGS sequence"/>
</dbReference>
<evidence type="ECO:0000313" key="2">
    <source>
        <dbReference type="Proteomes" id="UP000030764"/>
    </source>
</evidence>
<name>A0A085LSS3_9BILA</name>
<sequence>MQRRYTFRKHYKRPFHGEMACFPTLDALPNISNCCDHSVANVSACRRITQPIGIMREWKRSGKAVNMKCNGAHSSELDPNFLSSKVDEAPEGAVARSTHSGWSGSEERARDAVRSKDIHDVLVDVVERILRAFPHWYPRNSPNCFVEILKRIPFEMSLSVPATAPLDFQNEPTCSRAPLSRPVSFRDSVPMKLSTLSDSRCERLSNTRQSICLTNTSYGNSSPMFDQCVHEISTMHKRRSQRKRTHQPSFEKDYILSPRECQWQPKTYDNRPEEAMPANSSHVCDCAESVDCKQRLSVGCTAHFEMESPVITQTLLISRTEAGTSKMQKPAVAHIRHEPIMRSSVSEYLDEIDMSLLTSPLEPASVGVRKTFSHNPPSFQSEFRYYQHRMF</sequence>
<accession>A0A085LSS3</accession>
<dbReference type="EMBL" id="KL363306">
    <property type="protein sequence ID" value="KFD48019.1"/>
    <property type="molecule type" value="Genomic_DNA"/>
</dbReference>
<gene>
    <name evidence="1" type="ORF">M513_11101</name>
</gene>
<protein>
    <submittedName>
        <fullName evidence="1">Uncharacterized protein</fullName>
    </submittedName>
</protein>
<evidence type="ECO:0000313" key="1">
    <source>
        <dbReference type="EMBL" id="KFD48019.1"/>
    </source>
</evidence>
<proteinExistence type="predicted"/>
<keyword evidence="2" id="KW-1185">Reference proteome</keyword>
<dbReference type="AlphaFoldDB" id="A0A085LSS3"/>
<organism evidence="1 2">
    <name type="scientific">Trichuris suis</name>
    <name type="common">pig whipworm</name>
    <dbReference type="NCBI Taxonomy" id="68888"/>
    <lineage>
        <taxon>Eukaryota</taxon>
        <taxon>Metazoa</taxon>
        <taxon>Ecdysozoa</taxon>
        <taxon>Nematoda</taxon>
        <taxon>Enoplea</taxon>
        <taxon>Dorylaimia</taxon>
        <taxon>Trichinellida</taxon>
        <taxon>Trichuridae</taxon>
        <taxon>Trichuris</taxon>
    </lineage>
</organism>